<protein>
    <submittedName>
        <fullName evidence="2">Uncharacterized protein</fullName>
    </submittedName>
</protein>
<feature type="compositionally biased region" description="Pro residues" evidence="1">
    <location>
        <begin position="272"/>
        <end position="282"/>
    </location>
</feature>
<sequence>MQDYPSIGLKPTHRTGRTVTLFKSSAAKGNAIFSPITIFPMALSARSYVTTTSAPTILQDQSHRSQPIASGSKDPLPLTVHDDGHPASITRNLSSTSNVDGITNGRYQHPTILSTPKVPFLNRKLDRSRSHRPTPGTHEGMRTGSVISSSSPYQMGTTGARASKSWTKTLRARAVSSKSGSAYSQEELPAESSLPGPSTQGTRARSDDSLESGVNNQRVVGRGGSGSRPRVVVAEDQMPTFDIPTRKGSLSLEQQPVLRPSGRGGFASRPQPLAPPPPPVLPKSPLSSDFNNIEPPALKDFVPHQLPAEPVFVRPGGRGGAGSRAKINAKSNGKPPLGANSSTPKSTSLLARLQKRKIKSQLQREQQQQKGKSPEVNYGVHPVRESMAYRIVNGSSTTLSTIQFNSDPQPRLPLFPDEESVHNDSIRSHITLTSLGPEDMSWTPTNTFSSSNSDCISSTSMNETPDDESQLDAYYIEGDEELQETRPTTPTYHHQRTLDKLTRTLGETPTIHRGPQPESRPQLAVKTTIATSPSRNVKIRGPRRASISLSVSSIFMRPRRGSTTSESTVASASDDLHLSNRSSQPDSLSASRDLARDSYSSAPGSPMIFSTPSPTSLQGRRQSLLTSPRMQGLEEDMYEGTEGDAGDEESVKLTEEIPNSDSCEASPVLSRSQSVTLNSASRRQSTWRASHAQSASMSVLDAGSTSMLDEPPGPLAPKSHPNWLFPPEDDSDDPDRPTTAFSAILRRQRHETTIMVANHEQGWTGEWNSDLQDVIRSLRSLH</sequence>
<feature type="compositionally biased region" description="Polar residues" evidence="1">
    <location>
        <begin position="339"/>
        <end position="349"/>
    </location>
</feature>
<feature type="compositionally biased region" description="Polar residues" evidence="1">
    <location>
        <begin position="579"/>
        <end position="590"/>
    </location>
</feature>
<organism evidence="2 3">
    <name type="scientific">Psilocybe cf. subviscida</name>
    <dbReference type="NCBI Taxonomy" id="2480587"/>
    <lineage>
        <taxon>Eukaryota</taxon>
        <taxon>Fungi</taxon>
        <taxon>Dikarya</taxon>
        <taxon>Basidiomycota</taxon>
        <taxon>Agaricomycotina</taxon>
        <taxon>Agaricomycetes</taxon>
        <taxon>Agaricomycetidae</taxon>
        <taxon>Agaricales</taxon>
        <taxon>Agaricineae</taxon>
        <taxon>Strophariaceae</taxon>
        <taxon>Psilocybe</taxon>
    </lineage>
</organism>
<feature type="compositionally biased region" description="Polar residues" evidence="1">
    <location>
        <begin position="145"/>
        <end position="157"/>
    </location>
</feature>
<feature type="region of interest" description="Disordered" evidence="1">
    <location>
        <begin position="558"/>
        <end position="738"/>
    </location>
</feature>
<dbReference type="EMBL" id="JAACJJ010000056">
    <property type="protein sequence ID" value="KAF5311859.1"/>
    <property type="molecule type" value="Genomic_DNA"/>
</dbReference>
<feature type="compositionally biased region" description="Acidic residues" evidence="1">
    <location>
        <begin position="633"/>
        <end position="648"/>
    </location>
</feature>
<feature type="region of interest" description="Disordered" evidence="1">
    <location>
        <begin position="447"/>
        <end position="467"/>
    </location>
</feature>
<feature type="compositionally biased region" description="Low complexity" evidence="1">
    <location>
        <begin position="360"/>
        <end position="371"/>
    </location>
</feature>
<feature type="region of interest" description="Disordered" evidence="1">
    <location>
        <begin position="122"/>
        <end position="378"/>
    </location>
</feature>
<keyword evidence="3" id="KW-1185">Reference proteome</keyword>
<comment type="caution">
    <text evidence="2">The sequence shown here is derived from an EMBL/GenBank/DDBJ whole genome shotgun (WGS) entry which is preliminary data.</text>
</comment>
<evidence type="ECO:0000256" key="1">
    <source>
        <dbReference type="SAM" id="MobiDB-lite"/>
    </source>
</evidence>
<feature type="compositionally biased region" description="Polar residues" evidence="1">
    <location>
        <begin position="60"/>
        <end position="69"/>
    </location>
</feature>
<dbReference type="OrthoDB" id="3232670at2759"/>
<reference evidence="2 3" key="1">
    <citation type="journal article" date="2020" name="ISME J.">
        <title>Uncovering the hidden diversity of litter-decomposition mechanisms in mushroom-forming fungi.</title>
        <authorList>
            <person name="Floudas D."/>
            <person name="Bentzer J."/>
            <person name="Ahren D."/>
            <person name="Johansson T."/>
            <person name="Persson P."/>
            <person name="Tunlid A."/>
        </authorList>
    </citation>
    <scope>NUCLEOTIDE SEQUENCE [LARGE SCALE GENOMIC DNA]</scope>
    <source>
        <strain evidence="2 3">CBS 101986</strain>
    </source>
</reference>
<feature type="compositionally biased region" description="Low complexity" evidence="1">
    <location>
        <begin position="449"/>
        <end position="460"/>
    </location>
</feature>
<evidence type="ECO:0000313" key="3">
    <source>
        <dbReference type="Proteomes" id="UP000567179"/>
    </source>
</evidence>
<name>A0A8H5AVS1_9AGAR</name>
<feature type="compositionally biased region" description="Low complexity" evidence="1">
    <location>
        <begin position="562"/>
        <end position="573"/>
    </location>
</feature>
<feature type="compositionally biased region" description="Polar residues" evidence="1">
    <location>
        <begin position="657"/>
        <end position="707"/>
    </location>
</feature>
<gene>
    <name evidence="2" type="ORF">D9619_003772</name>
</gene>
<dbReference type="AlphaFoldDB" id="A0A8H5AVS1"/>
<proteinExistence type="predicted"/>
<dbReference type="Proteomes" id="UP000567179">
    <property type="component" value="Unassembled WGS sequence"/>
</dbReference>
<feature type="region of interest" description="Disordered" evidence="1">
    <location>
        <begin position="60"/>
        <end position="83"/>
    </location>
</feature>
<accession>A0A8H5AVS1</accession>
<evidence type="ECO:0000313" key="2">
    <source>
        <dbReference type="EMBL" id="KAF5311859.1"/>
    </source>
</evidence>
<feature type="compositionally biased region" description="Polar residues" evidence="1">
    <location>
        <begin position="598"/>
        <end position="629"/>
    </location>
</feature>